<protein>
    <submittedName>
        <fullName evidence="5">LCP family protein</fullName>
    </submittedName>
</protein>
<dbReference type="InterPro" id="IPR004474">
    <property type="entry name" value="LytR_CpsA_psr"/>
</dbReference>
<feature type="compositionally biased region" description="Low complexity" evidence="2">
    <location>
        <begin position="368"/>
        <end position="389"/>
    </location>
</feature>
<dbReference type="PANTHER" id="PTHR33392:SF6">
    <property type="entry name" value="POLYISOPRENYL-TEICHOIC ACID--PEPTIDOGLYCAN TEICHOIC ACID TRANSFERASE TAGU"/>
    <property type="match status" value="1"/>
</dbReference>
<dbReference type="NCBIfam" id="TIGR00350">
    <property type="entry name" value="lytR_cpsA_psr"/>
    <property type="match status" value="1"/>
</dbReference>
<feature type="region of interest" description="Disordered" evidence="2">
    <location>
        <begin position="360"/>
        <end position="415"/>
    </location>
</feature>
<keyword evidence="3" id="KW-0472">Membrane</keyword>
<proteinExistence type="inferred from homology"/>
<dbReference type="AlphaFoldDB" id="A0A9D9I011"/>
<evidence type="ECO:0000256" key="2">
    <source>
        <dbReference type="SAM" id="MobiDB-lite"/>
    </source>
</evidence>
<name>A0A9D9I011_9FIRM</name>
<dbReference type="PANTHER" id="PTHR33392">
    <property type="entry name" value="POLYISOPRENYL-TEICHOIC ACID--PEPTIDOGLYCAN TEICHOIC ACID TRANSFERASE TAGU"/>
    <property type="match status" value="1"/>
</dbReference>
<dbReference type="InterPro" id="IPR050922">
    <property type="entry name" value="LytR/CpsA/Psr_CW_biosynth"/>
</dbReference>
<comment type="caution">
    <text evidence="5">The sequence shown here is derived from an EMBL/GenBank/DDBJ whole genome shotgun (WGS) entry which is preliminary data.</text>
</comment>
<keyword evidence="3" id="KW-1133">Transmembrane helix</keyword>
<accession>A0A9D9I011</accession>
<evidence type="ECO:0000313" key="5">
    <source>
        <dbReference type="EMBL" id="MBO8462658.1"/>
    </source>
</evidence>
<feature type="compositionally biased region" description="Polar residues" evidence="2">
    <location>
        <begin position="393"/>
        <end position="415"/>
    </location>
</feature>
<organism evidence="5 6">
    <name type="scientific">Candidatus Scybalomonas excrementavium</name>
    <dbReference type="NCBI Taxonomy" id="2840943"/>
    <lineage>
        <taxon>Bacteria</taxon>
        <taxon>Bacillati</taxon>
        <taxon>Bacillota</taxon>
        <taxon>Clostridia</taxon>
        <taxon>Lachnospirales</taxon>
        <taxon>Lachnospiraceae</taxon>
        <taxon>Lachnospiraceae incertae sedis</taxon>
        <taxon>Candidatus Scybalomonas</taxon>
    </lineage>
</organism>
<dbReference type="Pfam" id="PF03816">
    <property type="entry name" value="LytR_cpsA_psr"/>
    <property type="match status" value="1"/>
</dbReference>
<keyword evidence="3" id="KW-0812">Transmembrane</keyword>
<dbReference type="Gene3D" id="3.40.630.190">
    <property type="entry name" value="LCP protein"/>
    <property type="match status" value="1"/>
</dbReference>
<evidence type="ECO:0000256" key="3">
    <source>
        <dbReference type="SAM" id="Phobius"/>
    </source>
</evidence>
<comment type="similarity">
    <text evidence="1">Belongs to the LytR/CpsA/Psr (LCP) family.</text>
</comment>
<sequence>MAQEKQIKNKKKSSKKVVKIAVITVFMLISAIFGGGWGYVNYLISLTNDNSTTEQKFDQKKIVKNEGVEDKEEYWTFAIFGVDARDSSLGKGNRSDSIILASLNLKTDEVKLTSVYRDTLVDIPGYGYDKLTHAYAFGGPELAISTLNHNFDLDIEDYVTVNFAVAEDIIDLMGGIEMDIQENEVRWLNGYVRSLAKEGADTEVKYIDGPGLQTLTGSQAVAFARIRYTGGGDFKRAKRQRMVLNAAFEKAKTSNLLTLNEIIQTMFSHINTNLTVTDILNLAKDLTKYTIKDSQGFPYHIKLARAYTYAYQSKKIVVDIPTMLAEDLKTLHYELYGEGAPSTVEAPSDSHLEEENGIANEKNGYDAGQGESTSESSTQSSTTVNQTTGKAYTPSNDVQTISEYLTQQAQGTGDY</sequence>
<dbReference type="EMBL" id="JADIML010000058">
    <property type="protein sequence ID" value="MBO8462658.1"/>
    <property type="molecule type" value="Genomic_DNA"/>
</dbReference>
<evidence type="ECO:0000259" key="4">
    <source>
        <dbReference type="Pfam" id="PF03816"/>
    </source>
</evidence>
<feature type="transmembrane region" description="Helical" evidence="3">
    <location>
        <begin position="20"/>
        <end position="40"/>
    </location>
</feature>
<dbReference type="Proteomes" id="UP000823618">
    <property type="component" value="Unassembled WGS sequence"/>
</dbReference>
<evidence type="ECO:0000313" key="6">
    <source>
        <dbReference type="Proteomes" id="UP000823618"/>
    </source>
</evidence>
<feature type="domain" description="Cell envelope-related transcriptional attenuator" evidence="4">
    <location>
        <begin position="94"/>
        <end position="252"/>
    </location>
</feature>
<evidence type="ECO:0000256" key="1">
    <source>
        <dbReference type="ARBA" id="ARBA00006068"/>
    </source>
</evidence>
<reference evidence="5" key="1">
    <citation type="submission" date="2020-10" db="EMBL/GenBank/DDBJ databases">
        <authorList>
            <person name="Gilroy R."/>
        </authorList>
    </citation>
    <scope>NUCLEOTIDE SEQUENCE</scope>
    <source>
        <strain evidence="5">E3-2379</strain>
    </source>
</reference>
<reference evidence="5" key="2">
    <citation type="journal article" date="2021" name="PeerJ">
        <title>Extensive microbial diversity within the chicken gut microbiome revealed by metagenomics and culture.</title>
        <authorList>
            <person name="Gilroy R."/>
            <person name="Ravi A."/>
            <person name="Getino M."/>
            <person name="Pursley I."/>
            <person name="Horton D.L."/>
            <person name="Alikhan N.F."/>
            <person name="Baker D."/>
            <person name="Gharbi K."/>
            <person name="Hall N."/>
            <person name="Watson M."/>
            <person name="Adriaenssens E.M."/>
            <person name="Foster-Nyarko E."/>
            <person name="Jarju S."/>
            <person name="Secka A."/>
            <person name="Antonio M."/>
            <person name="Oren A."/>
            <person name="Chaudhuri R.R."/>
            <person name="La Ragione R."/>
            <person name="Hildebrand F."/>
            <person name="Pallen M.J."/>
        </authorList>
    </citation>
    <scope>NUCLEOTIDE SEQUENCE</scope>
    <source>
        <strain evidence="5">E3-2379</strain>
    </source>
</reference>
<gene>
    <name evidence="5" type="ORF">IAC13_01860</name>
</gene>